<dbReference type="HOGENOM" id="CLU_132636_0_0_11"/>
<evidence type="ECO:0000313" key="2">
    <source>
        <dbReference type="EMBL" id="AIC91437.1"/>
    </source>
</evidence>
<protein>
    <submittedName>
        <fullName evidence="2">Uncharacterized protein</fullName>
    </submittedName>
</protein>
<accession>A0A087VSV3</accession>
<keyword evidence="1" id="KW-0472">Membrane</keyword>
<dbReference type="AlphaFoldDB" id="A0A087VSV3"/>
<keyword evidence="1" id="KW-1133">Transmembrane helix</keyword>
<evidence type="ECO:0000313" key="3">
    <source>
        <dbReference type="Proteomes" id="UP000028569"/>
    </source>
</evidence>
<sequence length="164" mass="19185">MSKSIAVISLIGDWLLFSFPLYQGLMELKEFKALLEEFKQVSKRWSPISPWWWLIPPLKVHKERTRGNNILREAADTKRERRQVVNFLDKATAWYFVALAGWLKMIASLYELLEQYEVESVWILVGLVSILTAGGIFNAHYRIDSRRVVKKETELDSGIERVEE</sequence>
<dbReference type="Proteomes" id="UP000028569">
    <property type="component" value="Chromosome"/>
</dbReference>
<organism evidence="2 3">
    <name type="scientific">Bifidobacterium [indicum] DSM 20214 = LMG 11587</name>
    <dbReference type="NCBI Taxonomy" id="1341694"/>
    <lineage>
        <taxon>Bacteria</taxon>
        <taxon>Bacillati</taxon>
        <taxon>Actinomycetota</taxon>
        <taxon>Actinomycetes</taxon>
        <taxon>Bifidobacteriales</taxon>
        <taxon>Bifidobacteriaceae</taxon>
        <taxon>Bifidobacterium</taxon>
    </lineage>
</organism>
<feature type="transmembrane region" description="Helical" evidence="1">
    <location>
        <begin position="122"/>
        <end position="141"/>
    </location>
</feature>
<dbReference type="RefSeq" id="WP_051875575.1">
    <property type="nucleotide sequence ID" value="NZ_CP006018.1"/>
</dbReference>
<reference evidence="2 3" key="1">
    <citation type="journal article" date="2014" name="Appl. Environ. Microbiol.">
        <title>Genomic encyclopedia of type strains of the genus Bifidobacterium.</title>
        <authorList>
            <person name="Milani C."/>
            <person name="Lugli G.A."/>
            <person name="Duranti S."/>
            <person name="Turroni F."/>
            <person name="Bottacini F."/>
            <person name="Mangifesta M."/>
            <person name="Sanchez B."/>
            <person name="Viappiani A."/>
            <person name="Mancabelli L."/>
            <person name="Taminiau B."/>
            <person name="Delcenserie V."/>
            <person name="Barrangou R."/>
            <person name="Margolles A."/>
            <person name="van Sinderen D."/>
            <person name="Ventura M."/>
        </authorList>
    </citation>
    <scope>NUCLEOTIDE SEQUENCE [LARGE SCALE GENOMIC DNA]</scope>
    <source>
        <strain evidence="2 3">LMG 11587</strain>
    </source>
</reference>
<dbReference type="GeneID" id="91566826"/>
<feature type="transmembrane region" description="Helical" evidence="1">
    <location>
        <begin position="6"/>
        <end position="25"/>
    </location>
</feature>
<dbReference type="EMBL" id="CP006018">
    <property type="protein sequence ID" value="AIC91437.1"/>
    <property type="molecule type" value="Genomic_DNA"/>
</dbReference>
<name>A0A087VSV3_9BIFI</name>
<proteinExistence type="predicted"/>
<keyword evidence="3" id="KW-1185">Reference proteome</keyword>
<feature type="transmembrane region" description="Helical" evidence="1">
    <location>
        <begin position="91"/>
        <end position="110"/>
    </location>
</feature>
<dbReference type="KEGG" id="bii:BINDI_0151"/>
<keyword evidence="1" id="KW-0812">Transmembrane</keyword>
<gene>
    <name evidence="2" type="ORF">BINDI_0151</name>
</gene>
<dbReference type="OrthoDB" id="3231851at2"/>
<evidence type="ECO:0000256" key="1">
    <source>
        <dbReference type="SAM" id="Phobius"/>
    </source>
</evidence>